<sequence>MGERPLKIRLLEIFKDGQPHWNYEVVETIFKDYNMSGNYERDLINFDLIELASGGMLADIEQKVDTDGIYKKGFLLHKYVITDFGREKANSACAQV</sequence>
<evidence type="ECO:0000313" key="2">
    <source>
        <dbReference type="Proteomes" id="UP001272052"/>
    </source>
</evidence>
<protein>
    <submittedName>
        <fullName evidence="1">Uncharacterized protein</fullName>
    </submittedName>
</protein>
<proteinExistence type="predicted"/>
<dbReference type="EMBL" id="JAWDKC010000013">
    <property type="protein sequence ID" value="MDV0445243.1"/>
    <property type="molecule type" value="Genomic_DNA"/>
</dbReference>
<gene>
    <name evidence="1" type="ORF">MmiAt1_08050</name>
</gene>
<name>A0ABU3VPB8_9EURY</name>
<dbReference type="RefSeq" id="WP_318785660.1">
    <property type="nucleotide sequence ID" value="NZ_JAWDKC010000013.1"/>
</dbReference>
<accession>A0ABU3VPB8</accession>
<evidence type="ECO:0000313" key="1">
    <source>
        <dbReference type="EMBL" id="MDV0445243.1"/>
    </source>
</evidence>
<dbReference type="Proteomes" id="UP001272052">
    <property type="component" value="Unassembled WGS sequence"/>
</dbReference>
<organism evidence="1 2">
    <name type="scientific">Methanimicrococcus hacksteinii</name>
    <dbReference type="NCBI Taxonomy" id="3028293"/>
    <lineage>
        <taxon>Archaea</taxon>
        <taxon>Methanobacteriati</taxon>
        <taxon>Methanobacteriota</taxon>
        <taxon>Stenosarchaea group</taxon>
        <taxon>Methanomicrobia</taxon>
        <taxon>Methanosarcinales</taxon>
        <taxon>Methanosarcinaceae</taxon>
        <taxon>Methanimicrococcus</taxon>
    </lineage>
</organism>
<comment type="caution">
    <text evidence="1">The sequence shown here is derived from an EMBL/GenBank/DDBJ whole genome shotgun (WGS) entry which is preliminary data.</text>
</comment>
<reference evidence="1 2" key="1">
    <citation type="submission" date="2023-06" db="EMBL/GenBank/DDBJ databases">
        <title>Genome sequence of Methanimicrococcus sp. At1.</title>
        <authorList>
            <person name="Protasov E."/>
            <person name="Platt K."/>
            <person name="Poehlein A."/>
            <person name="Daniel R."/>
            <person name="Brune A."/>
        </authorList>
    </citation>
    <scope>NUCLEOTIDE SEQUENCE [LARGE SCALE GENOMIC DNA]</scope>
    <source>
        <strain evidence="1 2">At1</strain>
    </source>
</reference>
<keyword evidence="2" id="KW-1185">Reference proteome</keyword>